<proteinExistence type="inferred from homology"/>
<dbReference type="Proteomes" id="UP000543556">
    <property type="component" value="Unassembled WGS sequence"/>
</dbReference>
<evidence type="ECO:0000256" key="1">
    <source>
        <dbReference type="ARBA" id="ARBA00006817"/>
    </source>
</evidence>
<comment type="caution">
    <text evidence="3">The sequence shown here is derived from an EMBL/GenBank/DDBJ whole genome shotgun (WGS) entry which is preliminary data.</text>
</comment>
<organism evidence="3 4">
    <name type="scientific">Arthrobacter wenxiniae</name>
    <dbReference type="NCBI Taxonomy" id="2713570"/>
    <lineage>
        <taxon>Bacteria</taxon>
        <taxon>Bacillati</taxon>
        <taxon>Actinomycetota</taxon>
        <taxon>Actinomycetes</taxon>
        <taxon>Micrococcales</taxon>
        <taxon>Micrococcaceae</taxon>
        <taxon>Arthrobacter</taxon>
    </lineage>
</organism>
<name>A0A7Y7LYT1_9MICC</name>
<sequence length="212" mass="22685">MVDIMDTLTGITRLVKTTQLNHQDATSVVLQQEVSSPAHDVWTACTEAERIRQWFLPITGDLSVGGRYALEGNASGEILECNSGRSFRVSWQMGHGPDSELEFTITPTNTDHSLVELRHTAMVDPDMMGTYGPGAVGVGWDAALLGIYQYLRGIPTGPANQLPPAVMNPFMAASSEAWAEAAIANGADPAAAREAARRTTAFYTGTDDAVTS</sequence>
<dbReference type="Pfam" id="PF08327">
    <property type="entry name" value="AHSA1"/>
    <property type="match status" value="1"/>
</dbReference>
<keyword evidence="4" id="KW-1185">Reference proteome</keyword>
<reference evidence="3 4" key="1">
    <citation type="submission" date="2020-02" db="EMBL/GenBank/DDBJ databases">
        <title>Genome sequence of strain AETb3-4.</title>
        <authorList>
            <person name="Gao J."/>
            <person name="Zhang X."/>
        </authorList>
    </citation>
    <scope>NUCLEOTIDE SEQUENCE [LARGE SCALE GENOMIC DNA]</scope>
    <source>
        <strain evidence="3 4">AETb3-4</strain>
    </source>
</reference>
<evidence type="ECO:0000313" key="4">
    <source>
        <dbReference type="Proteomes" id="UP000543556"/>
    </source>
</evidence>
<dbReference type="EMBL" id="JAAMFM010000012">
    <property type="protein sequence ID" value="NVM95257.1"/>
    <property type="molecule type" value="Genomic_DNA"/>
</dbReference>
<gene>
    <name evidence="3" type="ORF">G6034_10095</name>
</gene>
<dbReference type="AlphaFoldDB" id="A0A7Y7LYT1"/>
<accession>A0A7Y7LYT1</accession>
<evidence type="ECO:0000313" key="3">
    <source>
        <dbReference type="EMBL" id="NVM95257.1"/>
    </source>
</evidence>
<feature type="domain" description="Activator of Hsp90 ATPase homologue 1/2-like C-terminal" evidence="2">
    <location>
        <begin position="37"/>
        <end position="151"/>
    </location>
</feature>
<dbReference type="InterPro" id="IPR023393">
    <property type="entry name" value="START-like_dom_sf"/>
</dbReference>
<comment type="similarity">
    <text evidence="1">Belongs to the AHA1 family.</text>
</comment>
<dbReference type="InterPro" id="IPR013538">
    <property type="entry name" value="ASHA1/2-like_C"/>
</dbReference>
<dbReference type="Gene3D" id="3.30.530.20">
    <property type="match status" value="1"/>
</dbReference>
<dbReference type="SUPFAM" id="SSF55961">
    <property type="entry name" value="Bet v1-like"/>
    <property type="match status" value="1"/>
</dbReference>
<protein>
    <submittedName>
        <fullName evidence="3">Polyketide cyclase</fullName>
    </submittedName>
</protein>
<evidence type="ECO:0000259" key="2">
    <source>
        <dbReference type="Pfam" id="PF08327"/>
    </source>
</evidence>